<evidence type="ECO:0008006" key="4">
    <source>
        <dbReference type="Google" id="ProtNLM"/>
    </source>
</evidence>
<comment type="caution">
    <text evidence="2">The sequence shown here is derived from an EMBL/GenBank/DDBJ whole genome shotgun (WGS) entry which is preliminary data.</text>
</comment>
<reference evidence="2 3" key="1">
    <citation type="submission" date="2022-04" db="EMBL/GenBank/DDBJ databases">
        <title>Rhizobium coralii sp. nov., isolated from coral Turbinaria peltata.</title>
        <authorList>
            <person name="Sun H."/>
        </authorList>
    </citation>
    <scope>NUCLEOTIDE SEQUENCE [LARGE SCALE GENOMIC DNA]</scope>
    <source>
        <strain evidence="2 3">NTR19</strain>
    </source>
</reference>
<organism evidence="2 3">
    <name type="scientific">Neorhizobium turbinariae</name>
    <dbReference type="NCBI Taxonomy" id="2937795"/>
    <lineage>
        <taxon>Bacteria</taxon>
        <taxon>Pseudomonadati</taxon>
        <taxon>Pseudomonadota</taxon>
        <taxon>Alphaproteobacteria</taxon>
        <taxon>Hyphomicrobiales</taxon>
        <taxon>Rhizobiaceae</taxon>
        <taxon>Rhizobium/Agrobacterium group</taxon>
        <taxon>Neorhizobium</taxon>
    </lineage>
</organism>
<dbReference type="EMBL" id="JALPRY010000004">
    <property type="protein sequence ID" value="MCK8779120.1"/>
    <property type="molecule type" value="Genomic_DNA"/>
</dbReference>
<sequence length="115" mass="13061">MSLSKKSASDGTPRLPYWPAALNKKMAAAYCGLSPEVFTSVCPLKPISFTSSSRGERFLRQRLDEWLLSLDPNVEPAAERRSMVQLIDGDQEPKRRFGDNILAEPLPRKRRKRET</sequence>
<dbReference type="RefSeq" id="WP_248681930.1">
    <property type="nucleotide sequence ID" value="NZ_JALPRY010000004.1"/>
</dbReference>
<gene>
    <name evidence="2" type="ORF">M0654_03885</name>
</gene>
<proteinExistence type="predicted"/>
<feature type="region of interest" description="Disordered" evidence="1">
    <location>
        <begin position="89"/>
        <end position="115"/>
    </location>
</feature>
<dbReference type="Proteomes" id="UP001202827">
    <property type="component" value="Unassembled WGS sequence"/>
</dbReference>
<protein>
    <recommendedName>
        <fullName evidence="4">DNA-binding protein</fullName>
    </recommendedName>
</protein>
<accession>A0ABT0IML0</accession>
<evidence type="ECO:0000256" key="1">
    <source>
        <dbReference type="SAM" id="MobiDB-lite"/>
    </source>
</evidence>
<name>A0ABT0IML0_9HYPH</name>
<evidence type="ECO:0000313" key="2">
    <source>
        <dbReference type="EMBL" id="MCK8779120.1"/>
    </source>
</evidence>
<keyword evidence="3" id="KW-1185">Reference proteome</keyword>
<evidence type="ECO:0000313" key="3">
    <source>
        <dbReference type="Proteomes" id="UP001202827"/>
    </source>
</evidence>